<dbReference type="Proteomes" id="UP001165085">
    <property type="component" value="Unassembled WGS sequence"/>
</dbReference>
<evidence type="ECO:0000313" key="3">
    <source>
        <dbReference type="Proteomes" id="UP001165085"/>
    </source>
</evidence>
<proteinExistence type="predicted"/>
<dbReference type="AlphaFoldDB" id="A0A9W7BN37"/>
<keyword evidence="3" id="KW-1185">Reference proteome</keyword>
<feature type="compositionally biased region" description="Acidic residues" evidence="1">
    <location>
        <begin position="57"/>
        <end position="67"/>
    </location>
</feature>
<feature type="compositionally biased region" description="Basic residues" evidence="1">
    <location>
        <begin position="142"/>
        <end position="153"/>
    </location>
</feature>
<feature type="compositionally biased region" description="Basic and acidic residues" evidence="1">
    <location>
        <begin position="68"/>
        <end position="79"/>
    </location>
</feature>
<feature type="compositionally biased region" description="Basic and acidic residues" evidence="1">
    <location>
        <begin position="92"/>
        <end position="104"/>
    </location>
</feature>
<feature type="region of interest" description="Disordered" evidence="1">
    <location>
        <begin position="46"/>
        <end position="231"/>
    </location>
</feature>
<comment type="caution">
    <text evidence="2">The sequence shown here is derived from an EMBL/GenBank/DDBJ whole genome shotgun (WGS) entry which is preliminary data.</text>
</comment>
<feature type="compositionally biased region" description="Low complexity" evidence="1">
    <location>
        <begin position="181"/>
        <end position="192"/>
    </location>
</feature>
<protein>
    <submittedName>
        <fullName evidence="2">Uncharacterized protein</fullName>
    </submittedName>
</protein>
<dbReference type="EMBL" id="BRXY01000353">
    <property type="protein sequence ID" value="GMH89215.1"/>
    <property type="molecule type" value="Genomic_DNA"/>
</dbReference>
<evidence type="ECO:0000313" key="2">
    <source>
        <dbReference type="EMBL" id="GMH89215.1"/>
    </source>
</evidence>
<feature type="compositionally biased region" description="Low complexity" evidence="1">
    <location>
        <begin position="129"/>
        <end position="140"/>
    </location>
</feature>
<reference evidence="3" key="1">
    <citation type="journal article" date="2023" name="Commun. Biol.">
        <title>Genome analysis of Parmales, the sister group of diatoms, reveals the evolutionary specialization of diatoms from phago-mixotrophs to photoautotrophs.</title>
        <authorList>
            <person name="Ban H."/>
            <person name="Sato S."/>
            <person name="Yoshikawa S."/>
            <person name="Yamada K."/>
            <person name="Nakamura Y."/>
            <person name="Ichinomiya M."/>
            <person name="Sato N."/>
            <person name="Blanc-Mathieu R."/>
            <person name="Endo H."/>
            <person name="Kuwata A."/>
            <person name="Ogata H."/>
        </authorList>
    </citation>
    <scope>NUCLEOTIDE SEQUENCE [LARGE SCALE GENOMIC DNA]</scope>
    <source>
        <strain evidence="3">NIES 3701</strain>
    </source>
</reference>
<feature type="compositionally biased region" description="Basic residues" evidence="1">
    <location>
        <begin position="201"/>
        <end position="216"/>
    </location>
</feature>
<evidence type="ECO:0000256" key="1">
    <source>
        <dbReference type="SAM" id="MobiDB-lite"/>
    </source>
</evidence>
<accession>A0A9W7BN37</accession>
<name>A0A9W7BN37_9STRA</name>
<organism evidence="2 3">
    <name type="scientific">Triparma strigata</name>
    <dbReference type="NCBI Taxonomy" id="1606541"/>
    <lineage>
        <taxon>Eukaryota</taxon>
        <taxon>Sar</taxon>
        <taxon>Stramenopiles</taxon>
        <taxon>Ochrophyta</taxon>
        <taxon>Bolidophyceae</taxon>
        <taxon>Parmales</taxon>
        <taxon>Triparmaceae</taxon>
        <taxon>Triparma</taxon>
    </lineage>
</organism>
<dbReference type="OrthoDB" id="10658421at2759"/>
<sequence length="231" mass="24488">MASWLDDSEDEGSDEGTGFVLATKTVQNVSPQSVIDAQAEIEAKPQSQSLVAVLGDSSEEEEEEEEESVKTVDGGKGEVTESQPSPPKAKPLTKEEKKALKAAEMDDLDALLNEFGVSEAPAPVPVPSKSPSVPQPTDSSTSKKKKKKKKKKATPTSSSDTEETSEIVDIKSVLASKAKKASSTPSAIAAAKKTAEEKKAKEKAKKAKKDKKGGERKKKDVVAHVGHSSNF</sequence>
<gene>
    <name evidence="2" type="ORF">TrST_g12981</name>
</gene>